<gene>
    <name evidence="3" type="ORF">ROH8110_00077</name>
</gene>
<evidence type="ECO:0000259" key="2">
    <source>
        <dbReference type="Pfam" id="PF21722"/>
    </source>
</evidence>
<dbReference type="EMBL" id="FWFU01000001">
    <property type="protein sequence ID" value="SLN11222.1"/>
    <property type="molecule type" value="Genomic_DNA"/>
</dbReference>
<dbReference type="InterPro" id="IPR049304">
    <property type="entry name" value="Gly_rich_dom"/>
</dbReference>
<feature type="region of interest" description="Disordered" evidence="1">
    <location>
        <begin position="283"/>
        <end position="333"/>
    </location>
</feature>
<organism evidence="3 4">
    <name type="scientific">Roseovarius halotolerans</name>
    <dbReference type="NCBI Taxonomy" id="505353"/>
    <lineage>
        <taxon>Bacteria</taxon>
        <taxon>Pseudomonadati</taxon>
        <taxon>Pseudomonadota</taxon>
        <taxon>Alphaproteobacteria</taxon>
        <taxon>Rhodobacterales</taxon>
        <taxon>Roseobacteraceae</taxon>
        <taxon>Roseovarius</taxon>
    </lineage>
</organism>
<sequence>MSFQTQLRIFRRNGLEIPFPPGSYRWADISTRPIPSASKTARTIDGRLISLGDPAFRQLEVTVSVSDQVAPALDNLWEGDELTIHSPDYKTEAGGVLTLSREPVPGTITAHAADGTVLASPESRTVNVPGAVYVRYRPIFGVKVTAPLDKRSTEGKARVSWTLVCEEDEAVEIVEPGEPGGTDPNPLPDDLVEATGGVVTDYTDEEGLRWRLHEFLSSGLFTVSARGRVQALVAGAGGGGGHNNGGDLPGSGPGAGGLFLAEFDVEVGFHAVEIGAGGAPAVGGSSSTNVSNGSQGSASKFHGIEAPGGGGGRGVTTANGWPDGGSGAGQVRDIFGPVGLGKPYYGHGGGTGGQDGDSDKRATGGGGGAGSRGGNGAPGVKSGDAGTGVDMGWFFGEESRILCAGAAGGENSSSPGAAAGQPATGGSLPGQNGAQNTGNAGGACGGTSNPQGGAGASGIVAIRYRIPAE</sequence>
<feature type="compositionally biased region" description="Gly residues" evidence="1">
    <location>
        <begin position="363"/>
        <end position="377"/>
    </location>
</feature>
<reference evidence="3 4" key="1">
    <citation type="submission" date="2017-03" db="EMBL/GenBank/DDBJ databases">
        <authorList>
            <person name="Afonso C.L."/>
            <person name="Miller P.J."/>
            <person name="Scott M.A."/>
            <person name="Spackman E."/>
            <person name="Goraichik I."/>
            <person name="Dimitrov K.M."/>
            <person name="Suarez D.L."/>
            <person name="Swayne D.E."/>
        </authorList>
    </citation>
    <scope>NUCLEOTIDE SEQUENCE [LARGE SCALE GENOMIC DNA]</scope>
    <source>
        <strain evidence="3 4">CECT 8110</strain>
    </source>
</reference>
<keyword evidence="4" id="KW-1185">Reference proteome</keyword>
<dbReference type="AlphaFoldDB" id="A0A1X6Y7F9"/>
<accession>A0A1X6Y7F9</accession>
<dbReference type="RefSeq" id="WP_139837362.1">
    <property type="nucleotide sequence ID" value="NZ_FWFU01000001.1"/>
</dbReference>
<protein>
    <recommendedName>
        <fullName evidence="2">Glycine-rich domain-containing protein</fullName>
    </recommendedName>
</protein>
<feature type="domain" description="Glycine-rich" evidence="2">
    <location>
        <begin position="223"/>
        <end position="465"/>
    </location>
</feature>
<evidence type="ECO:0000256" key="1">
    <source>
        <dbReference type="SAM" id="MobiDB-lite"/>
    </source>
</evidence>
<feature type="region of interest" description="Disordered" evidence="1">
    <location>
        <begin position="406"/>
        <end position="455"/>
    </location>
</feature>
<name>A0A1X6Y7F9_9RHOB</name>
<dbReference type="OrthoDB" id="8080408at2"/>
<dbReference type="Proteomes" id="UP000193207">
    <property type="component" value="Unassembled WGS sequence"/>
</dbReference>
<feature type="region of interest" description="Disordered" evidence="1">
    <location>
        <begin position="345"/>
        <end position="384"/>
    </location>
</feature>
<feature type="compositionally biased region" description="Low complexity" evidence="1">
    <location>
        <begin position="283"/>
        <end position="297"/>
    </location>
</feature>
<evidence type="ECO:0000313" key="3">
    <source>
        <dbReference type="EMBL" id="SLN11222.1"/>
    </source>
</evidence>
<dbReference type="Pfam" id="PF21722">
    <property type="entry name" value="Gly_rich_2"/>
    <property type="match status" value="1"/>
</dbReference>
<proteinExistence type="predicted"/>
<feature type="compositionally biased region" description="Low complexity" evidence="1">
    <location>
        <begin position="412"/>
        <end position="438"/>
    </location>
</feature>
<feature type="compositionally biased region" description="Gly residues" evidence="1">
    <location>
        <begin position="346"/>
        <end position="355"/>
    </location>
</feature>
<evidence type="ECO:0000313" key="4">
    <source>
        <dbReference type="Proteomes" id="UP000193207"/>
    </source>
</evidence>